<dbReference type="GO" id="GO:0046166">
    <property type="term" value="P:glyceraldehyde-3-phosphate biosynthetic process"/>
    <property type="evidence" value="ECO:0007669"/>
    <property type="project" value="TreeGrafter"/>
</dbReference>
<dbReference type="EC" id="5.3.1.1" evidence="4"/>
<dbReference type="SUPFAM" id="SSF51351">
    <property type="entry name" value="Triosephosphate isomerase (TIM)"/>
    <property type="match status" value="1"/>
</dbReference>
<dbReference type="PANTHER" id="PTHR21139">
    <property type="entry name" value="TRIOSEPHOSPHATE ISOMERASE"/>
    <property type="match status" value="1"/>
</dbReference>
<keyword evidence="4" id="KW-0312">Gluconeogenesis</keyword>
<dbReference type="VEuPathDB" id="PlasmoDB:PY17X_0809700"/>
<comment type="similarity">
    <text evidence="1 4">Belongs to the triosephosphate isomerase family.</text>
</comment>
<dbReference type="OrthoDB" id="6715177at2759"/>
<evidence type="ECO:0000256" key="1">
    <source>
        <dbReference type="ARBA" id="ARBA00007422"/>
    </source>
</evidence>
<dbReference type="KEGG" id="pyo:PY17X_0809700"/>
<reference evidence="8 9" key="1">
    <citation type="journal article" date="2014" name="BMC Biol.">
        <title>A comprehensive evaluation of rodent malaria parasite genomes and gene expression.</title>
        <authorList>
            <person name="Otto T.D."/>
            <person name="Bohme U."/>
            <person name="Jackson A.P."/>
            <person name="Hunt M."/>
            <person name="Franke-Fayard B."/>
            <person name="Hoeijmakers W.A."/>
            <person name="Religa A.A."/>
            <person name="Robertson L."/>
            <person name="Sanders M."/>
            <person name="Ogun S.A."/>
            <person name="Cunningham D."/>
            <person name="Erhart A."/>
            <person name="Billker O."/>
            <person name="Khan S.M."/>
            <person name="Stunnenberg H.G."/>
            <person name="Langhorne J."/>
            <person name="Holder A.A."/>
            <person name="Waters A.P."/>
            <person name="Newbold C.I."/>
            <person name="Pain A."/>
            <person name="Berriman M."/>
            <person name="Janse C.J."/>
        </authorList>
    </citation>
    <scope>NUCLEOTIDE SEQUENCE [LARGE SCALE GENOMIC DNA]</scope>
    <source>
        <strain evidence="7 8">17X</strain>
        <strain evidence="6 9">YM</strain>
    </source>
</reference>
<evidence type="ECO:0000256" key="3">
    <source>
        <dbReference type="ARBA" id="ARBA00023235"/>
    </source>
</evidence>
<protein>
    <recommendedName>
        <fullName evidence="4">Triosephosphate isomerase</fullName>
        <ecNumber evidence="4">5.3.1.1</ecNumber>
    </recommendedName>
</protein>
<comment type="catalytic activity">
    <reaction evidence="4">
        <text>D-glyceraldehyde 3-phosphate = dihydroxyacetone phosphate</text>
        <dbReference type="Rhea" id="RHEA:18585"/>
        <dbReference type="ChEBI" id="CHEBI:57642"/>
        <dbReference type="ChEBI" id="CHEBI:59776"/>
        <dbReference type="EC" id="5.3.1.1"/>
    </reaction>
</comment>
<evidence type="ECO:0000313" key="9">
    <source>
        <dbReference type="Proteomes" id="UP000072904"/>
    </source>
</evidence>
<dbReference type="GO" id="GO:0004807">
    <property type="term" value="F:triose-phosphate isomerase activity"/>
    <property type="evidence" value="ECO:0007669"/>
    <property type="project" value="UniProtKB-EC"/>
</dbReference>
<dbReference type="VEuPathDB" id="PlasmoDB:PYYM_0809500"/>
<keyword evidence="3 4" id="KW-0413">Isomerase</keyword>
<comment type="subunit">
    <text evidence="2">Homodimer.</text>
</comment>
<feature type="signal peptide" evidence="5">
    <location>
        <begin position="1"/>
        <end position="17"/>
    </location>
</feature>
<dbReference type="OMA" id="GNWKCYL"/>
<dbReference type="VEuPathDB" id="PlasmoDB:PY00756"/>
<feature type="chain" id="PRO_5014501886" description="Triosephosphate isomerase" evidence="5">
    <location>
        <begin position="18"/>
        <end position="352"/>
    </location>
</feature>
<evidence type="ECO:0000313" key="8">
    <source>
        <dbReference type="Proteomes" id="UP000072874"/>
    </source>
</evidence>
<dbReference type="AlphaFoldDB" id="A0A077Y574"/>
<proteinExistence type="inferred from homology"/>
<dbReference type="GO" id="GO:0005829">
    <property type="term" value="C:cytosol"/>
    <property type="evidence" value="ECO:0007669"/>
    <property type="project" value="TreeGrafter"/>
</dbReference>
<dbReference type="CDD" id="cd00311">
    <property type="entry name" value="TIM"/>
    <property type="match status" value="1"/>
</dbReference>
<evidence type="ECO:0000313" key="6">
    <source>
        <dbReference type="EMBL" id="CDU17456.1"/>
    </source>
</evidence>
<name>A0A077Y574_PLAYE</name>
<evidence type="ECO:0000256" key="2">
    <source>
        <dbReference type="ARBA" id="ARBA00011738"/>
    </source>
</evidence>
<evidence type="ECO:0000256" key="5">
    <source>
        <dbReference type="SAM" id="SignalP"/>
    </source>
</evidence>
<dbReference type="PANTHER" id="PTHR21139:SF2">
    <property type="entry name" value="TRIOSEPHOSPHATE ISOMERASE"/>
    <property type="match status" value="1"/>
</dbReference>
<evidence type="ECO:0000313" key="7">
    <source>
        <dbReference type="EMBL" id="VTZ77188.1"/>
    </source>
</evidence>
<dbReference type="InterPro" id="IPR013785">
    <property type="entry name" value="Aldolase_TIM"/>
</dbReference>
<dbReference type="Proteomes" id="UP000072874">
    <property type="component" value="Chromosome 8"/>
</dbReference>
<dbReference type="RefSeq" id="XP_022811911.1">
    <property type="nucleotide sequence ID" value="XM_022955664.1"/>
</dbReference>
<dbReference type="EMBL" id="LK934636">
    <property type="protein sequence ID" value="CDU17456.1"/>
    <property type="molecule type" value="Genomic_DNA"/>
</dbReference>
<reference evidence="6" key="3">
    <citation type="submission" date="2014-05" db="EMBL/GenBank/DDBJ databases">
        <authorList>
            <person name="Aslett A.Martin."/>
            <person name="De Silva Nishadi"/>
        </authorList>
    </citation>
    <scope>NUCLEOTIDE SEQUENCE</scope>
    <source>
        <strain evidence="6">YM</strain>
    </source>
</reference>
<reference evidence="7" key="2">
    <citation type="submission" date="2014-05" db="EMBL/GenBank/DDBJ databases">
        <authorList>
            <person name="Aslett M.A."/>
            <person name="De Silva N."/>
        </authorList>
    </citation>
    <scope>NUCLEOTIDE SEQUENCE</scope>
    <source>
        <strain evidence="7">17X</strain>
    </source>
</reference>
<dbReference type="Proteomes" id="UP000072904">
    <property type="component" value="Chromosome 8"/>
</dbReference>
<dbReference type="UniPathway" id="UPA00109">
    <property type="reaction ID" value="UER00189"/>
</dbReference>
<dbReference type="InterPro" id="IPR035990">
    <property type="entry name" value="TIM_sf"/>
</dbReference>
<comment type="pathway">
    <text evidence="4">Carbohydrate degradation; glycolysis; D-glyceraldehyde 3-phosphate from glycerone phosphate: step 1/1.</text>
</comment>
<comment type="pathway">
    <text evidence="4">Carbohydrate biosynthesis; gluconeogenesis.</text>
</comment>
<keyword evidence="4" id="KW-0324">Glycolysis</keyword>
<dbReference type="GO" id="GO:0006094">
    <property type="term" value="P:gluconeogenesis"/>
    <property type="evidence" value="ECO:0007669"/>
    <property type="project" value="UniProtKB-UniPathway"/>
</dbReference>
<dbReference type="GeneID" id="3792043"/>
<gene>
    <name evidence="7" type="ORF">PY17X_0809700</name>
    <name evidence="6" type="ORF">PYYM_0809500</name>
</gene>
<sequence>MLKLFWGICIFLMTIECMKYNYKNSNNLFNNHKINKKPFFIKSRLPLDKIKDNHTYDIKTWTKLGIKRYTNKKNNEVYSFINNKNINLETEIGRKKIIIANWKCYLLKEKAYKLIDKLTQIKFSNYIDVIVSPNLLFLPYLHEKIKKNDSKIFPCSQDVSLVNGLGAFTGETTASLLREFGINYTIIGHSERKKSFFNVGENIEQTALKVYNAINSKLKVILCVGENYTSRECSFPFQKFRELLSLIKQKIPKEEIKNIIIAFEPRFAVGTGNPVSSSNLNNCCFDIRRAIFDELDENTSKCIKIVYGGSITKSNVQDYIENTSIDGFLIGKSSIDETFIDIIKHADNSHHA</sequence>
<keyword evidence="5" id="KW-0732">Signal</keyword>
<dbReference type="Gene3D" id="3.20.20.70">
    <property type="entry name" value="Aldolase class I"/>
    <property type="match status" value="1"/>
</dbReference>
<reference evidence="7" key="4">
    <citation type="submission" date="2019-05" db="EMBL/GenBank/DDBJ databases">
        <authorList>
            <consortium name="Pathogen Informatics"/>
        </authorList>
    </citation>
    <scope>NUCLEOTIDE SEQUENCE</scope>
    <source>
        <strain evidence="7">17X</strain>
    </source>
</reference>
<dbReference type="GO" id="GO:0006096">
    <property type="term" value="P:glycolytic process"/>
    <property type="evidence" value="ECO:0007669"/>
    <property type="project" value="UniProtKB-UniPathway"/>
</dbReference>
<dbReference type="UniPathway" id="UPA00138"/>
<evidence type="ECO:0000256" key="4">
    <source>
        <dbReference type="RuleBase" id="RU363013"/>
    </source>
</evidence>
<dbReference type="GO" id="GO:0019563">
    <property type="term" value="P:glycerol catabolic process"/>
    <property type="evidence" value="ECO:0007669"/>
    <property type="project" value="TreeGrafter"/>
</dbReference>
<accession>A0A077Y574</accession>
<dbReference type="EMBL" id="LM993662">
    <property type="protein sequence ID" value="VTZ77188.1"/>
    <property type="molecule type" value="Genomic_DNA"/>
</dbReference>
<dbReference type="VEuPathDB" id="PlasmoDB:Py17XNL_000801661"/>
<organism evidence="6 9">
    <name type="scientific">Plasmodium yoelii</name>
    <dbReference type="NCBI Taxonomy" id="5861"/>
    <lineage>
        <taxon>Eukaryota</taxon>
        <taxon>Sar</taxon>
        <taxon>Alveolata</taxon>
        <taxon>Apicomplexa</taxon>
        <taxon>Aconoidasida</taxon>
        <taxon>Haemosporida</taxon>
        <taxon>Plasmodiidae</taxon>
        <taxon>Plasmodium</taxon>
        <taxon>Plasmodium (Vinckeia)</taxon>
    </lineage>
</organism>
<dbReference type="PROSITE" id="PS51440">
    <property type="entry name" value="TIM_2"/>
    <property type="match status" value="1"/>
</dbReference>
<dbReference type="InterPro" id="IPR000652">
    <property type="entry name" value="Triosephosphate_isomerase"/>
</dbReference>
<dbReference type="Pfam" id="PF00121">
    <property type="entry name" value="TIM"/>
    <property type="match status" value="1"/>
</dbReference>